<accession>A0ABM7S6Y8</accession>
<keyword evidence="1" id="KW-0677">Repeat</keyword>
<organism evidence="5 6">
    <name type="scientific">Flavobacterium okayamense</name>
    <dbReference type="NCBI Taxonomy" id="2830782"/>
    <lineage>
        <taxon>Bacteria</taxon>
        <taxon>Pseudomonadati</taxon>
        <taxon>Bacteroidota</taxon>
        <taxon>Flavobacteriia</taxon>
        <taxon>Flavobacteriales</taxon>
        <taxon>Flavobacteriaceae</taxon>
        <taxon>Flavobacterium</taxon>
    </lineage>
</organism>
<dbReference type="SMART" id="SM00248">
    <property type="entry name" value="ANK"/>
    <property type="match status" value="2"/>
</dbReference>
<feature type="signal peptide" evidence="4">
    <location>
        <begin position="1"/>
        <end position="22"/>
    </location>
</feature>
<feature type="repeat" description="ANK" evidence="3">
    <location>
        <begin position="74"/>
        <end position="106"/>
    </location>
</feature>
<evidence type="ECO:0000256" key="4">
    <source>
        <dbReference type="SAM" id="SignalP"/>
    </source>
</evidence>
<dbReference type="Gene3D" id="1.25.40.20">
    <property type="entry name" value="Ankyrin repeat-containing domain"/>
    <property type="match status" value="1"/>
</dbReference>
<evidence type="ECO:0008006" key="7">
    <source>
        <dbReference type="Google" id="ProtNLM"/>
    </source>
</evidence>
<gene>
    <name evidence="5" type="ORF">KK2020170_21210</name>
</gene>
<proteinExistence type="predicted"/>
<evidence type="ECO:0000313" key="6">
    <source>
        <dbReference type="Proteomes" id="UP000825258"/>
    </source>
</evidence>
<name>A0ABM7S6Y8_9FLAO</name>
<dbReference type="Proteomes" id="UP000825258">
    <property type="component" value="Chromosome"/>
</dbReference>
<dbReference type="InterPro" id="IPR036770">
    <property type="entry name" value="Ankyrin_rpt-contain_sf"/>
</dbReference>
<dbReference type="RefSeq" id="WP_221258342.1">
    <property type="nucleotide sequence ID" value="NZ_AP024749.1"/>
</dbReference>
<evidence type="ECO:0000256" key="1">
    <source>
        <dbReference type="ARBA" id="ARBA00022737"/>
    </source>
</evidence>
<keyword evidence="6" id="KW-1185">Reference proteome</keyword>
<evidence type="ECO:0000256" key="3">
    <source>
        <dbReference type="PROSITE-ProRule" id="PRU00023"/>
    </source>
</evidence>
<dbReference type="PANTHER" id="PTHR24171">
    <property type="entry name" value="ANKYRIN REPEAT DOMAIN-CONTAINING PROTEIN 39-RELATED"/>
    <property type="match status" value="1"/>
</dbReference>
<dbReference type="Pfam" id="PF12796">
    <property type="entry name" value="Ank_2"/>
    <property type="match status" value="1"/>
</dbReference>
<dbReference type="PROSITE" id="PS50088">
    <property type="entry name" value="ANK_REPEAT"/>
    <property type="match status" value="2"/>
</dbReference>
<reference evidence="5 6" key="1">
    <citation type="submission" date="2021-06" db="EMBL/GenBank/DDBJ databases">
        <title>Whole genome sequences of Flavobacterium sp. KK2020170 and assembly.</title>
        <authorList>
            <person name="Kitahara K."/>
            <person name="Miyoshi S."/>
            <person name="Uesaka K."/>
        </authorList>
    </citation>
    <scope>NUCLEOTIDE SEQUENCE [LARGE SCALE GENOMIC DNA]</scope>
    <source>
        <strain evidence="5 6">KK2020170</strain>
    </source>
</reference>
<evidence type="ECO:0000313" key="5">
    <source>
        <dbReference type="EMBL" id="BCY29253.1"/>
    </source>
</evidence>
<protein>
    <recommendedName>
        <fullName evidence="7">Ankyrin repeat-containing protein</fullName>
    </recommendedName>
</protein>
<dbReference type="PROSITE" id="PS50297">
    <property type="entry name" value="ANK_REP_REGION"/>
    <property type="match status" value="2"/>
</dbReference>
<dbReference type="InterPro" id="IPR002110">
    <property type="entry name" value="Ankyrin_rpt"/>
</dbReference>
<sequence>MKKTISYLGMALVFLGLGTVNANELSSVNDFRTIVGVETYYDATPLCVAISKGDFDLVKKLVEYGADVNDKIQRGTTPLMMAARYNNVEITSFLLSKGAKINTEDNNGNTALDHAKSVKATEVIQVLTEAKKRK</sequence>
<dbReference type="EMBL" id="AP024749">
    <property type="protein sequence ID" value="BCY29253.1"/>
    <property type="molecule type" value="Genomic_DNA"/>
</dbReference>
<feature type="repeat" description="ANK" evidence="3">
    <location>
        <begin position="41"/>
        <end position="73"/>
    </location>
</feature>
<keyword evidence="4" id="KW-0732">Signal</keyword>
<dbReference type="SUPFAM" id="SSF48403">
    <property type="entry name" value="Ankyrin repeat"/>
    <property type="match status" value="1"/>
</dbReference>
<keyword evidence="2 3" id="KW-0040">ANK repeat</keyword>
<evidence type="ECO:0000256" key="2">
    <source>
        <dbReference type="ARBA" id="ARBA00023043"/>
    </source>
</evidence>
<feature type="chain" id="PRO_5045157034" description="Ankyrin repeat-containing protein" evidence="4">
    <location>
        <begin position="23"/>
        <end position="134"/>
    </location>
</feature>